<name>A0A818YJ97_9BILA</name>
<organism evidence="4 5">
    <name type="scientific">Rotaria magnacalcarata</name>
    <dbReference type="NCBI Taxonomy" id="392030"/>
    <lineage>
        <taxon>Eukaryota</taxon>
        <taxon>Metazoa</taxon>
        <taxon>Spiralia</taxon>
        <taxon>Gnathifera</taxon>
        <taxon>Rotifera</taxon>
        <taxon>Eurotatoria</taxon>
        <taxon>Bdelloidea</taxon>
        <taxon>Philodinida</taxon>
        <taxon>Philodinidae</taxon>
        <taxon>Rotaria</taxon>
    </lineage>
</organism>
<evidence type="ECO:0000313" key="5">
    <source>
        <dbReference type="Proteomes" id="UP000663866"/>
    </source>
</evidence>
<dbReference type="InterPro" id="IPR011042">
    <property type="entry name" value="6-blade_b-propeller_TolB-like"/>
</dbReference>
<dbReference type="SUPFAM" id="SSF101898">
    <property type="entry name" value="NHL repeat"/>
    <property type="match status" value="1"/>
</dbReference>
<comment type="similarity">
    <text evidence="1">Belongs to the peroxin-19 family.</text>
</comment>
<dbReference type="GO" id="GO:0005778">
    <property type="term" value="C:peroxisomal membrane"/>
    <property type="evidence" value="ECO:0007669"/>
    <property type="project" value="TreeGrafter"/>
</dbReference>
<dbReference type="InterPro" id="IPR038322">
    <property type="entry name" value="Pex19_C_sf"/>
</dbReference>
<evidence type="ECO:0000256" key="1">
    <source>
        <dbReference type="ARBA" id="ARBA00006326"/>
    </source>
</evidence>
<dbReference type="PANTHER" id="PTHR12774:SF2">
    <property type="entry name" value="PEROXISOMAL BIOGENESIS FACTOR 19"/>
    <property type="match status" value="1"/>
</dbReference>
<comment type="caution">
    <text evidence="4">The sequence shown here is derived from an EMBL/GenBank/DDBJ whole genome shotgun (WGS) entry which is preliminary data.</text>
</comment>
<dbReference type="Gene3D" id="1.20.120.900">
    <property type="entry name" value="Pex19, mPTS binding domain"/>
    <property type="match status" value="1"/>
</dbReference>
<sequence>MSDLLPQPPSSSASAANDESESLDHLLDDALTDFKDAATIKKDSVTRSADAPPPPSDPLQTTFEAMCFNDEKFLNELDSIPNLLSNFPFGLGEATNENENESETNNIFNVFSQLGKHAELLQKIKDEDIEKALEKLADQPSTASASNAATSIPNEPHVEQLNLFMSSILSKDVMLPACQAVDESYDEWLEKNKDSLTDEELQRYTKQHQCVKDICREYETVSNDSQQIQHVLQKFQQLQTYGDPPKELLFFPGLPGFGGLVISTQQNVKSNLVYTWLCLSKILDDDDFKSMVIKQTRLHEAVMFNFEVTPNIPVNAKWAQYGTTVAGGDGNGSVTNQLSWPKCLFMDNNQTMIIADSWNHRIIQWNAGDKNGQVVAGGKGQGNRLDQLSYPTEGMEEWYNGLVVLAQHKEKSSSTTSAVGDWLWMIRDISTCLTPEEMKQQNVYVSDVYNHRVMKWEKDATEGILIAGGLGYGNALTQLAYSEGLFVDTLGTLYVADS</sequence>
<accession>A0A818YJ97</accession>
<dbReference type="Proteomes" id="UP000663866">
    <property type="component" value="Unassembled WGS sequence"/>
</dbReference>
<reference evidence="4" key="1">
    <citation type="submission" date="2021-02" db="EMBL/GenBank/DDBJ databases">
        <authorList>
            <person name="Nowell W R."/>
        </authorList>
    </citation>
    <scope>NUCLEOTIDE SEQUENCE</scope>
</reference>
<dbReference type="GO" id="GO:0033328">
    <property type="term" value="F:peroxisome membrane targeting sequence binding"/>
    <property type="evidence" value="ECO:0007669"/>
    <property type="project" value="TreeGrafter"/>
</dbReference>
<feature type="compositionally biased region" description="Low complexity" evidence="3">
    <location>
        <begin position="1"/>
        <end position="17"/>
    </location>
</feature>
<feature type="region of interest" description="Disordered" evidence="3">
    <location>
        <begin position="1"/>
        <end position="27"/>
    </location>
</feature>
<dbReference type="InterPro" id="IPR006708">
    <property type="entry name" value="Pex19"/>
</dbReference>
<dbReference type="PANTHER" id="PTHR12774">
    <property type="entry name" value="PEROXISOMAL BIOGENESIS FACTOR 19"/>
    <property type="match status" value="1"/>
</dbReference>
<protein>
    <recommendedName>
        <fullName evidence="2">Peroxin-19</fullName>
    </recommendedName>
</protein>
<dbReference type="EMBL" id="CAJOBG010000070">
    <property type="protein sequence ID" value="CAF3750724.1"/>
    <property type="molecule type" value="Genomic_DNA"/>
</dbReference>
<dbReference type="AlphaFoldDB" id="A0A818YJ97"/>
<dbReference type="Gene3D" id="2.120.10.30">
    <property type="entry name" value="TolB, C-terminal domain"/>
    <property type="match status" value="2"/>
</dbReference>
<evidence type="ECO:0000313" key="4">
    <source>
        <dbReference type="EMBL" id="CAF3750724.1"/>
    </source>
</evidence>
<keyword evidence="5" id="KW-1185">Reference proteome</keyword>
<dbReference type="GO" id="GO:0045046">
    <property type="term" value="P:protein import into peroxisome membrane"/>
    <property type="evidence" value="ECO:0007669"/>
    <property type="project" value="TreeGrafter"/>
</dbReference>
<evidence type="ECO:0000256" key="2">
    <source>
        <dbReference type="ARBA" id="ARBA00029688"/>
    </source>
</evidence>
<dbReference type="Pfam" id="PF04614">
    <property type="entry name" value="Pex19"/>
    <property type="match status" value="1"/>
</dbReference>
<proteinExistence type="inferred from homology"/>
<evidence type="ECO:0000256" key="3">
    <source>
        <dbReference type="SAM" id="MobiDB-lite"/>
    </source>
</evidence>
<gene>
    <name evidence="4" type="ORF">OVN521_LOCUS1114</name>
</gene>